<accession>A0A4Q7X9Z8</accession>
<feature type="compositionally biased region" description="Polar residues" evidence="1">
    <location>
        <begin position="113"/>
        <end position="124"/>
    </location>
</feature>
<name>A0A4Q7X9Z8_9ACTN</name>
<dbReference type="Proteomes" id="UP000292027">
    <property type="component" value="Unassembled WGS sequence"/>
</dbReference>
<keyword evidence="3" id="KW-1185">Reference proteome</keyword>
<comment type="caution">
    <text evidence="2">The sequence shown here is derived from an EMBL/GenBank/DDBJ whole genome shotgun (WGS) entry which is preliminary data.</text>
</comment>
<evidence type="ECO:0000256" key="1">
    <source>
        <dbReference type="SAM" id="MobiDB-lite"/>
    </source>
</evidence>
<protein>
    <submittedName>
        <fullName evidence="2">Uncharacterized protein</fullName>
    </submittedName>
</protein>
<dbReference type="RefSeq" id="WP_157997043.1">
    <property type="nucleotide sequence ID" value="NZ_SHKR01000011.1"/>
</dbReference>
<sequence length="207" mass="20830">MRPISATASRRPPWQNPRRRRQAAAGVGVLLLGCVALGLLSSWSRGPQPASPVAGIEPGRPTQNLPAIPRTASPSSGATPSAVPTQLPTAIKPGEILLPTGLTTTGYPAITAGTPTPQIVESTGPTTVVTERPPTVPPTAPTTVPSAHPSSRPTSVPSERPTTSTPTEPPPTSSTPTSPPTTPDDPDNQGGGGLGGLLGGLLDKLGL</sequence>
<dbReference type="EMBL" id="SHKR01000011">
    <property type="protein sequence ID" value="RZU19987.1"/>
    <property type="molecule type" value="Genomic_DNA"/>
</dbReference>
<evidence type="ECO:0000313" key="2">
    <source>
        <dbReference type="EMBL" id="RZU19987.1"/>
    </source>
</evidence>
<reference evidence="2 3" key="1">
    <citation type="journal article" date="2015" name="Stand. Genomic Sci.">
        <title>Genomic Encyclopedia of Bacterial and Archaeal Type Strains, Phase III: the genomes of soil and plant-associated and newly described type strains.</title>
        <authorList>
            <person name="Whitman W.B."/>
            <person name="Woyke T."/>
            <person name="Klenk H.P."/>
            <person name="Zhou Y."/>
            <person name="Lilburn T.G."/>
            <person name="Beck B.J."/>
            <person name="De Vos P."/>
            <person name="Vandamme P."/>
            <person name="Eisen J.A."/>
            <person name="Garrity G."/>
            <person name="Hugenholtz P."/>
            <person name="Kyrpides N.C."/>
        </authorList>
    </citation>
    <scope>NUCLEOTIDE SEQUENCE [LARGE SCALE GENOMIC DNA]</scope>
    <source>
        <strain evidence="2 3">VKM Ac-2540</strain>
    </source>
</reference>
<dbReference type="OrthoDB" id="9980718at2"/>
<dbReference type="PROSITE" id="PS51257">
    <property type="entry name" value="PROKAR_LIPOPROTEIN"/>
    <property type="match status" value="1"/>
</dbReference>
<dbReference type="PRINTS" id="PR01217">
    <property type="entry name" value="PRICHEXTENSN"/>
</dbReference>
<feature type="region of interest" description="Disordered" evidence="1">
    <location>
        <begin position="46"/>
        <end position="89"/>
    </location>
</feature>
<feature type="compositionally biased region" description="Pro residues" evidence="1">
    <location>
        <begin position="167"/>
        <end position="183"/>
    </location>
</feature>
<feature type="compositionally biased region" description="Low complexity" evidence="1">
    <location>
        <begin position="71"/>
        <end position="85"/>
    </location>
</feature>
<feature type="compositionally biased region" description="Low complexity" evidence="1">
    <location>
        <begin position="141"/>
        <end position="166"/>
    </location>
</feature>
<feature type="region of interest" description="Disordered" evidence="1">
    <location>
        <begin position="108"/>
        <end position="207"/>
    </location>
</feature>
<proteinExistence type="predicted"/>
<feature type="compositionally biased region" description="Gly residues" evidence="1">
    <location>
        <begin position="189"/>
        <end position="199"/>
    </location>
</feature>
<dbReference type="AlphaFoldDB" id="A0A4Q7X9Z8"/>
<evidence type="ECO:0000313" key="3">
    <source>
        <dbReference type="Proteomes" id="UP000292027"/>
    </source>
</evidence>
<feature type="region of interest" description="Disordered" evidence="1">
    <location>
        <begin position="1"/>
        <end position="20"/>
    </location>
</feature>
<gene>
    <name evidence="2" type="ORF">EV645_2207</name>
</gene>
<organism evidence="2 3">
    <name type="scientific">Kribbella rubisoli</name>
    <dbReference type="NCBI Taxonomy" id="3075929"/>
    <lineage>
        <taxon>Bacteria</taxon>
        <taxon>Bacillati</taxon>
        <taxon>Actinomycetota</taxon>
        <taxon>Actinomycetes</taxon>
        <taxon>Propionibacteriales</taxon>
        <taxon>Kribbellaceae</taxon>
        <taxon>Kribbella</taxon>
    </lineage>
</organism>